<evidence type="ECO:0000259" key="1">
    <source>
        <dbReference type="SMART" id="SM00849"/>
    </source>
</evidence>
<dbReference type="AlphaFoldDB" id="A0A8J3I3A5"/>
<accession>A0A8J3I3A5</accession>
<comment type="caution">
    <text evidence="2">The sequence shown here is derived from an EMBL/GenBank/DDBJ whole genome shotgun (WGS) entry which is preliminary data.</text>
</comment>
<keyword evidence="3" id="KW-1185">Reference proteome</keyword>
<organism evidence="2 3">
    <name type="scientific">Ktedonospora formicarum</name>
    <dbReference type="NCBI Taxonomy" id="2778364"/>
    <lineage>
        <taxon>Bacteria</taxon>
        <taxon>Bacillati</taxon>
        <taxon>Chloroflexota</taxon>
        <taxon>Ktedonobacteria</taxon>
        <taxon>Ktedonobacterales</taxon>
        <taxon>Ktedonobacteraceae</taxon>
        <taxon>Ktedonospora</taxon>
    </lineage>
</organism>
<dbReference type="GO" id="GO:0016787">
    <property type="term" value="F:hydrolase activity"/>
    <property type="evidence" value="ECO:0007669"/>
    <property type="project" value="UniProtKB-KW"/>
</dbReference>
<dbReference type="RefSeq" id="WP_220196156.1">
    <property type="nucleotide sequence ID" value="NZ_BNJF01000002.1"/>
</dbReference>
<dbReference type="PANTHER" id="PTHR36839">
    <property type="entry name" value="METALLO-BETA-LACTAMASE FAMILY PROTEIN (AFU_ORTHOLOGUE AFUA_5G12770)"/>
    <property type="match status" value="1"/>
</dbReference>
<name>A0A8J3I3A5_9CHLR</name>
<evidence type="ECO:0000313" key="3">
    <source>
        <dbReference type="Proteomes" id="UP000612362"/>
    </source>
</evidence>
<dbReference type="PANTHER" id="PTHR36839:SF1">
    <property type="entry name" value="METALLO-BETA-LACTAMASE FAMILY PROTEIN (AFU_ORTHOLOGUE AFUA_5G12770)"/>
    <property type="match status" value="1"/>
</dbReference>
<protein>
    <submittedName>
        <fullName evidence="2">Hydrolase</fullName>
    </submittedName>
</protein>
<dbReference type="Gene3D" id="3.60.15.10">
    <property type="entry name" value="Ribonuclease Z/Hydroxyacylglutathione hydrolase-like"/>
    <property type="match status" value="1"/>
</dbReference>
<gene>
    <name evidence="2" type="ORF">KSX_49640</name>
</gene>
<dbReference type="InterPro" id="IPR036866">
    <property type="entry name" value="RibonucZ/Hydroxyglut_hydro"/>
</dbReference>
<sequence length="273" mass="31065">MEHWICATCGTQYPESEQAPKECPICLDQRQYIGHQGQKWTTLTAMQTEGYHNVFKEHEPGLIGIGTEPSFAIGQRALLVQTEQGNILWDCITLFDEETRREIERLGGLRAIAISHPHYYSAMVEWARAFDVPVYLHEDDKQWVSRPDEHLRFWSGETLQLTDDVTVQRLGGHYPGSSVLHWSKGAEGKGVLLTGDTISVVADRNWVTFMYSYPNSIPLPAATVRSIAETAVRYPFERLYAAWFQTIVPRDARNAVIRSADRYVRALEGHFPA</sequence>
<dbReference type="InterPro" id="IPR001279">
    <property type="entry name" value="Metallo-B-lactamas"/>
</dbReference>
<dbReference type="Proteomes" id="UP000612362">
    <property type="component" value="Unassembled WGS sequence"/>
</dbReference>
<dbReference type="SUPFAM" id="SSF57802">
    <property type="entry name" value="Rubredoxin-like"/>
    <property type="match status" value="1"/>
</dbReference>
<dbReference type="SUPFAM" id="SSF56281">
    <property type="entry name" value="Metallo-hydrolase/oxidoreductase"/>
    <property type="match status" value="1"/>
</dbReference>
<dbReference type="Pfam" id="PF00753">
    <property type="entry name" value="Lactamase_B"/>
    <property type="match status" value="1"/>
</dbReference>
<evidence type="ECO:0000313" key="2">
    <source>
        <dbReference type="EMBL" id="GHO46801.1"/>
    </source>
</evidence>
<dbReference type="SMART" id="SM00849">
    <property type="entry name" value="Lactamase_B"/>
    <property type="match status" value="1"/>
</dbReference>
<proteinExistence type="predicted"/>
<dbReference type="EMBL" id="BNJF01000002">
    <property type="protein sequence ID" value="GHO46801.1"/>
    <property type="molecule type" value="Genomic_DNA"/>
</dbReference>
<reference evidence="2" key="1">
    <citation type="submission" date="2020-10" db="EMBL/GenBank/DDBJ databases">
        <title>Taxonomic study of unclassified bacteria belonging to the class Ktedonobacteria.</title>
        <authorList>
            <person name="Yabe S."/>
            <person name="Wang C.M."/>
            <person name="Zheng Y."/>
            <person name="Sakai Y."/>
            <person name="Cavaletti L."/>
            <person name="Monciardini P."/>
            <person name="Donadio S."/>
        </authorList>
    </citation>
    <scope>NUCLEOTIDE SEQUENCE</scope>
    <source>
        <strain evidence="2">SOSP1-1</strain>
    </source>
</reference>
<keyword evidence="2" id="KW-0378">Hydrolase</keyword>
<feature type="domain" description="Metallo-beta-lactamase" evidence="1">
    <location>
        <begin position="74"/>
        <end position="243"/>
    </location>
</feature>